<dbReference type="Proteomes" id="UP000230709">
    <property type="component" value="Chromosome"/>
</dbReference>
<accession>A0A2D2CXW6</accession>
<protein>
    <submittedName>
        <fullName evidence="1">Uncharacterized protein</fullName>
    </submittedName>
</protein>
<evidence type="ECO:0000313" key="2">
    <source>
        <dbReference type="Proteomes" id="UP000230709"/>
    </source>
</evidence>
<gene>
    <name evidence="1" type="ORF">CQW49_06385</name>
</gene>
<dbReference type="AlphaFoldDB" id="A0A2D2CXW6"/>
<dbReference type="EMBL" id="CP023737">
    <property type="protein sequence ID" value="ATQ67556.1"/>
    <property type="molecule type" value="Genomic_DNA"/>
</dbReference>
<proteinExistence type="predicted"/>
<name>A0A2D2CXW6_METT3</name>
<evidence type="ECO:0000313" key="1">
    <source>
        <dbReference type="EMBL" id="ATQ67556.1"/>
    </source>
</evidence>
<sequence>MSFAMTEFASRPVQTGSAVRISLALLAMVAGLAAGKALIARVATPALAEPAPAVATLRAAPAKDVCRAVEVEIDEGYGVRGHVTRWVCRKAG</sequence>
<dbReference type="KEGG" id="mtw:CQW49_06385"/>
<keyword evidence="2" id="KW-1185">Reference proteome</keyword>
<reference evidence="2" key="1">
    <citation type="submission" date="2017-10" db="EMBL/GenBank/DDBJ databases">
        <title>Completed PacBio SMRT sequence of Methylosinus trichosporium OB3b reveals presence of a third large plasmid.</title>
        <authorList>
            <person name="Charles T.C."/>
            <person name="Lynch M.D.J."/>
            <person name="Heil J.R."/>
            <person name="Cheng J."/>
        </authorList>
    </citation>
    <scope>NUCLEOTIDE SEQUENCE [LARGE SCALE GENOMIC DNA]</scope>
    <source>
        <strain evidence="2">OB3b</strain>
    </source>
</reference>
<organism evidence="1 2">
    <name type="scientific">Methylosinus trichosporium (strain ATCC 35070 / NCIMB 11131 / UNIQEM 75 / OB3b)</name>
    <dbReference type="NCBI Taxonomy" id="595536"/>
    <lineage>
        <taxon>Bacteria</taxon>
        <taxon>Pseudomonadati</taxon>
        <taxon>Pseudomonadota</taxon>
        <taxon>Alphaproteobacteria</taxon>
        <taxon>Hyphomicrobiales</taxon>
        <taxon>Methylocystaceae</taxon>
        <taxon>Methylosinus</taxon>
    </lineage>
</organism>